<evidence type="ECO:0000313" key="2">
    <source>
        <dbReference type="Proteomes" id="UP000400981"/>
    </source>
</evidence>
<gene>
    <name evidence="1" type="ORF">PEP31012_03574</name>
</gene>
<dbReference type="Proteomes" id="UP000400981">
    <property type="component" value="Unassembled WGS sequence"/>
</dbReference>
<dbReference type="AlphaFoldDB" id="A0A5E4WZE2"/>
<protein>
    <submittedName>
        <fullName evidence="1">Uncharacterized protein</fullName>
    </submittedName>
</protein>
<name>A0A5E4WZE2_9BURK</name>
<keyword evidence="2" id="KW-1185">Reference proteome</keyword>
<dbReference type="EMBL" id="CABPSH010000010">
    <property type="protein sequence ID" value="VVE29145.1"/>
    <property type="molecule type" value="Genomic_DNA"/>
</dbReference>
<sequence length="147" mass="16555">MASKFDGYVHVRPVNGGFVGSIRRSQEDPWQQVIDCGSRREAEAHSLAQFFGVDPSKIAVTCGETLGENDLKQEWEVFRQVAEFGAAYYPAFMLERVLNNSEIERRFRIFGPSAGFPSKRAAFDFAERSQFAGISQEDEIKVTPPKD</sequence>
<evidence type="ECO:0000313" key="1">
    <source>
        <dbReference type="EMBL" id="VVE29145.1"/>
    </source>
</evidence>
<accession>A0A5E4WZE2</accession>
<organism evidence="1 2">
    <name type="scientific">Pandoraea eparura</name>
    <dbReference type="NCBI Taxonomy" id="2508291"/>
    <lineage>
        <taxon>Bacteria</taxon>
        <taxon>Pseudomonadati</taxon>
        <taxon>Pseudomonadota</taxon>
        <taxon>Betaproteobacteria</taxon>
        <taxon>Burkholderiales</taxon>
        <taxon>Burkholderiaceae</taxon>
        <taxon>Pandoraea</taxon>
    </lineage>
</organism>
<proteinExistence type="predicted"/>
<dbReference type="RefSeq" id="WP_150590655.1">
    <property type="nucleotide sequence ID" value="NZ_CABPSH010000010.1"/>
</dbReference>
<reference evidence="1 2" key="1">
    <citation type="submission" date="2019-08" db="EMBL/GenBank/DDBJ databases">
        <authorList>
            <person name="Peeters C."/>
        </authorList>
    </citation>
    <scope>NUCLEOTIDE SEQUENCE [LARGE SCALE GENOMIC DNA]</scope>
    <source>
        <strain evidence="1 2">LMG 31012</strain>
    </source>
</reference>